<organism evidence="1 2">
    <name type="scientific">Paramuricea clavata</name>
    <name type="common">Red gorgonian</name>
    <name type="synonym">Violescent sea-whip</name>
    <dbReference type="NCBI Taxonomy" id="317549"/>
    <lineage>
        <taxon>Eukaryota</taxon>
        <taxon>Metazoa</taxon>
        <taxon>Cnidaria</taxon>
        <taxon>Anthozoa</taxon>
        <taxon>Octocorallia</taxon>
        <taxon>Malacalcyonacea</taxon>
        <taxon>Plexauridae</taxon>
        <taxon>Paramuricea</taxon>
    </lineage>
</organism>
<dbReference type="OrthoDB" id="5972860at2759"/>
<evidence type="ECO:0000313" key="2">
    <source>
        <dbReference type="Proteomes" id="UP001152795"/>
    </source>
</evidence>
<reference evidence="1" key="1">
    <citation type="submission" date="2020-04" db="EMBL/GenBank/DDBJ databases">
        <authorList>
            <person name="Alioto T."/>
            <person name="Alioto T."/>
            <person name="Gomez Garrido J."/>
        </authorList>
    </citation>
    <scope>NUCLEOTIDE SEQUENCE</scope>
    <source>
        <strain evidence="1">A484AB</strain>
    </source>
</reference>
<protein>
    <submittedName>
        <fullName evidence="1">Uncharacterized protein</fullName>
    </submittedName>
</protein>
<proteinExistence type="predicted"/>
<dbReference type="Proteomes" id="UP001152795">
    <property type="component" value="Unassembled WGS sequence"/>
</dbReference>
<sequence length="268" mass="30974">MEGDIIFMNIDPGYNIALHALEELDKKGRLEVLNQQRSWLEAIQSNVDGDNNIFTFGGENARPDEGASAFGETASAVFRMVMLRAVEINEDWWPELRKNTMKRNKKALRFQVLTSSPFKLLDEKNDNKDTARRCWRKYDHAFPLSLIESEMLENHGNNVNFHNKMLIFRNNFSEVIEIITDANATMEPLGWNAGEFDSYVQVECIRKEIKLGEEDGESFKKLKELIPRDEQKKNKQRGRGKVLDLLENVKMDNLSDQVKKSSMKVTNN</sequence>
<evidence type="ECO:0000313" key="1">
    <source>
        <dbReference type="EMBL" id="CAB4026993.1"/>
    </source>
</evidence>
<gene>
    <name evidence="1" type="ORF">PACLA_8A085936</name>
</gene>
<accession>A0A6S7KFL2</accession>
<keyword evidence="2" id="KW-1185">Reference proteome</keyword>
<comment type="caution">
    <text evidence="1">The sequence shown here is derived from an EMBL/GenBank/DDBJ whole genome shotgun (WGS) entry which is preliminary data.</text>
</comment>
<dbReference type="EMBL" id="CACRXK020014532">
    <property type="protein sequence ID" value="CAB4026993.1"/>
    <property type="molecule type" value="Genomic_DNA"/>
</dbReference>
<name>A0A6S7KFL2_PARCT</name>
<dbReference type="AlphaFoldDB" id="A0A6S7KFL2"/>